<name>T0HXQ2_9SPHN</name>
<proteinExistence type="predicted"/>
<dbReference type="PATRIC" id="fig|1096930.3.peg.1272"/>
<gene>
    <name evidence="1" type="ORF">L284_06465</name>
</gene>
<evidence type="ECO:0000313" key="1">
    <source>
        <dbReference type="EMBL" id="EQB17817.1"/>
    </source>
</evidence>
<dbReference type="AlphaFoldDB" id="T0HXQ2"/>
<reference evidence="1 2" key="1">
    <citation type="journal article" date="2013" name="Genome Announc.">
        <title>Genome Sequence of Novosphingobium lindaniclasticum LE124T, Isolated from a Hexachlorocyclohexane Dumpsite.</title>
        <authorList>
            <person name="Saxena A."/>
            <person name="Nayyar N."/>
            <person name="Sangwan N."/>
            <person name="Kumari R."/>
            <person name="Khurana J.P."/>
            <person name="Lal R."/>
        </authorList>
    </citation>
    <scope>NUCLEOTIDE SEQUENCE [LARGE SCALE GENOMIC DNA]</scope>
    <source>
        <strain evidence="1 2">LE124</strain>
    </source>
</reference>
<accession>T0HXQ2</accession>
<sequence length="141" mass="15131">MWTARLQDFLHDCAASAPSQEHDRIREAWLLFVHEPGLRDGQATRWADLNSSGIEAMLACGAAESAVLALIGPDDTFMLSRGVNGTCLATLVMPDGSEEMIEAATLSLALLAAYVSKLLTGIERRNQEKGVVALPSGARLH</sequence>
<protein>
    <submittedName>
        <fullName evidence="1">Uncharacterized protein</fullName>
    </submittedName>
</protein>
<evidence type="ECO:0000313" key="2">
    <source>
        <dbReference type="Proteomes" id="UP000015527"/>
    </source>
</evidence>
<dbReference type="EMBL" id="ATHL01000050">
    <property type="protein sequence ID" value="EQB17817.1"/>
    <property type="molecule type" value="Genomic_DNA"/>
</dbReference>
<dbReference type="Proteomes" id="UP000015527">
    <property type="component" value="Unassembled WGS sequence"/>
</dbReference>
<keyword evidence="2" id="KW-1185">Reference proteome</keyword>
<organism evidence="1 2">
    <name type="scientific">Novosphingobium lindaniclasticum LE124</name>
    <dbReference type="NCBI Taxonomy" id="1096930"/>
    <lineage>
        <taxon>Bacteria</taxon>
        <taxon>Pseudomonadati</taxon>
        <taxon>Pseudomonadota</taxon>
        <taxon>Alphaproteobacteria</taxon>
        <taxon>Sphingomonadales</taxon>
        <taxon>Sphingomonadaceae</taxon>
        <taxon>Novosphingobium</taxon>
    </lineage>
</organism>
<comment type="caution">
    <text evidence="1">The sequence shown here is derived from an EMBL/GenBank/DDBJ whole genome shotgun (WGS) entry which is preliminary data.</text>
</comment>